<comment type="similarity">
    <text evidence="1 15 16">Belongs to the ATPase B chain family.</text>
</comment>
<keyword evidence="6 15" id="KW-0375">Hydrogen ion transport</keyword>
<proteinExistence type="inferred from homology"/>
<reference evidence="17 18" key="1">
    <citation type="submission" date="2019-09" db="EMBL/GenBank/DDBJ databases">
        <title>Ecophysiology of the spiral-shaped methanotroph Methylospira mobilis as revealed by the complete genome sequence.</title>
        <authorList>
            <person name="Oshkin I.Y."/>
            <person name="Dedysh S.N."/>
            <person name="Miroshnikov K."/>
            <person name="Danilova O.V."/>
            <person name="Hakobyan A."/>
            <person name="Liesack W."/>
        </authorList>
    </citation>
    <scope>NUCLEOTIDE SEQUENCE [LARGE SCALE GENOMIC DNA]</scope>
    <source>
        <strain evidence="17 18">Shm1</strain>
    </source>
</reference>
<keyword evidence="7 15" id="KW-1133">Transmembrane helix</keyword>
<keyword evidence="4 15" id="KW-0138">CF(0)</keyword>
<evidence type="ECO:0000256" key="10">
    <source>
        <dbReference type="ARBA" id="ARBA00023310"/>
    </source>
</evidence>
<dbReference type="InterPro" id="IPR028987">
    <property type="entry name" value="ATP_synth_B-like_membr_sf"/>
</dbReference>
<dbReference type="RefSeq" id="WP_153250553.1">
    <property type="nucleotide sequence ID" value="NZ_CP044205.1"/>
</dbReference>
<keyword evidence="9 15" id="KW-0472">Membrane</keyword>
<keyword evidence="18" id="KW-1185">Reference proteome</keyword>
<dbReference type="GO" id="GO:0046961">
    <property type="term" value="F:proton-transporting ATPase activity, rotational mechanism"/>
    <property type="evidence" value="ECO:0007669"/>
    <property type="project" value="TreeGrafter"/>
</dbReference>
<dbReference type="InParanoid" id="A0A5Q0BLC8"/>
<evidence type="ECO:0000256" key="11">
    <source>
        <dbReference type="ARBA" id="ARBA00025198"/>
    </source>
</evidence>
<keyword evidence="10 15" id="KW-0066">ATP synthesis</keyword>
<evidence type="ECO:0000256" key="1">
    <source>
        <dbReference type="ARBA" id="ARBA00005513"/>
    </source>
</evidence>
<evidence type="ECO:0000256" key="2">
    <source>
        <dbReference type="ARBA" id="ARBA00022448"/>
    </source>
</evidence>
<keyword evidence="3 15" id="KW-1003">Cell membrane</keyword>
<gene>
    <name evidence="15" type="primary">atpF</name>
    <name evidence="17" type="ORF">F6R98_19780</name>
</gene>
<evidence type="ECO:0000256" key="16">
    <source>
        <dbReference type="RuleBase" id="RU003848"/>
    </source>
</evidence>
<keyword evidence="8 15" id="KW-0406">Ion transport</keyword>
<evidence type="ECO:0000256" key="12">
    <source>
        <dbReference type="ARBA" id="ARBA00025614"/>
    </source>
</evidence>
<dbReference type="SUPFAM" id="SSF81573">
    <property type="entry name" value="F1F0 ATP synthase subunit B, membrane domain"/>
    <property type="match status" value="1"/>
</dbReference>
<sequence>MSINATLIGQMITFALLVWFTMKYVWPPLIKALEERKKKIADGLAAAEKGQHEMELAAKKATGVLKEAKDQAAEIVSAAQKRATELVEERKGTAKQEGERIIAAAHSEIDREIQQAKVQLSKQLAGLVVSATEQILKQEVDKKRHKDIIDGLSRQLGQAQ</sequence>
<dbReference type="NCBIfam" id="NF004411">
    <property type="entry name" value="PRK05759.1-2"/>
    <property type="match status" value="1"/>
</dbReference>
<feature type="transmembrane region" description="Helical" evidence="15">
    <location>
        <begin position="6"/>
        <end position="26"/>
    </location>
</feature>
<organism evidence="17 18">
    <name type="scientific">Candidatus Methylospira mobilis</name>
    <dbReference type="NCBI Taxonomy" id="1808979"/>
    <lineage>
        <taxon>Bacteria</taxon>
        <taxon>Pseudomonadati</taxon>
        <taxon>Pseudomonadota</taxon>
        <taxon>Gammaproteobacteria</taxon>
        <taxon>Methylococcales</taxon>
        <taxon>Methylococcaceae</taxon>
        <taxon>Candidatus Methylospira</taxon>
    </lineage>
</organism>
<evidence type="ECO:0000256" key="6">
    <source>
        <dbReference type="ARBA" id="ARBA00022781"/>
    </source>
</evidence>
<dbReference type="EMBL" id="CP044205">
    <property type="protein sequence ID" value="QFY44590.1"/>
    <property type="molecule type" value="Genomic_DNA"/>
</dbReference>
<accession>A0A5Q0BLC8</accession>
<name>A0A5Q0BLC8_9GAMM</name>
<evidence type="ECO:0000256" key="4">
    <source>
        <dbReference type="ARBA" id="ARBA00022547"/>
    </source>
</evidence>
<dbReference type="OrthoDB" id="9788020at2"/>
<comment type="subcellular location">
    <subcellularLocation>
        <location evidence="15">Cell membrane</location>
        <topology evidence="15">Single-pass membrane protein</topology>
    </subcellularLocation>
    <subcellularLocation>
        <location evidence="14">Endomembrane system</location>
        <topology evidence="14">Single-pass membrane protein</topology>
    </subcellularLocation>
</comment>
<dbReference type="PANTHER" id="PTHR33445">
    <property type="entry name" value="ATP SYNTHASE SUBUNIT B', CHLOROPLASTIC"/>
    <property type="match status" value="1"/>
</dbReference>
<dbReference type="CDD" id="cd06503">
    <property type="entry name" value="ATP-synt_Fo_b"/>
    <property type="match status" value="1"/>
</dbReference>
<dbReference type="GO" id="GO:0046933">
    <property type="term" value="F:proton-transporting ATP synthase activity, rotational mechanism"/>
    <property type="evidence" value="ECO:0007669"/>
    <property type="project" value="UniProtKB-UniRule"/>
</dbReference>
<protein>
    <recommendedName>
        <fullName evidence="15">ATP synthase subunit b</fullName>
    </recommendedName>
    <alternativeName>
        <fullName evidence="15">ATP synthase F(0) sector subunit b</fullName>
    </alternativeName>
    <alternativeName>
        <fullName evidence="15">ATPase subunit I</fullName>
    </alternativeName>
    <alternativeName>
        <fullName evidence="15">F-type ATPase subunit b</fullName>
        <shortName evidence="15">F-ATPase subunit b</shortName>
    </alternativeName>
</protein>
<dbReference type="AlphaFoldDB" id="A0A5Q0BLC8"/>
<evidence type="ECO:0000256" key="7">
    <source>
        <dbReference type="ARBA" id="ARBA00022989"/>
    </source>
</evidence>
<comment type="function">
    <text evidence="11 15">F(1)F(0) ATP synthase produces ATP from ADP in the presence of a proton or sodium gradient. F-type ATPases consist of two structural domains, F(1) containing the extramembraneous catalytic core and F(0) containing the membrane proton channel, linked together by a central stalk and a peripheral stalk. During catalysis, ATP synthesis in the catalytic domain of F(1) is coupled via a rotary mechanism of the central stalk subunits to proton translocation.</text>
</comment>
<evidence type="ECO:0000256" key="13">
    <source>
        <dbReference type="ARBA" id="ARBA00026054"/>
    </source>
</evidence>
<dbReference type="Proteomes" id="UP000325755">
    <property type="component" value="Chromosome"/>
</dbReference>
<dbReference type="KEGG" id="mmob:F6R98_19780"/>
<dbReference type="InterPro" id="IPR005864">
    <property type="entry name" value="ATP_synth_F0_bsu_bac"/>
</dbReference>
<keyword evidence="2 15" id="KW-0813">Transport</keyword>
<comment type="function">
    <text evidence="12">Component of the F(0) channel, it forms part of the peripheral stalk, linking F(1) to F(0). The b'-subunit is a diverged and duplicated form of b found in plants and photosynthetic bacteria.</text>
</comment>
<evidence type="ECO:0000256" key="14">
    <source>
        <dbReference type="ARBA" id="ARBA00037847"/>
    </source>
</evidence>
<evidence type="ECO:0000256" key="9">
    <source>
        <dbReference type="ARBA" id="ARBA00023136"/>
    </source>
</evidence>
<dbReference type="InterPro" id="IPR050059">
    <property type="entry name" value="ATP_synthase_B_chain"/>
</dbReference>
<dbReference type="Gene3D" id="6.10.250.1580">
    <property type="match status" value="1"/>
</dbReference>
<dbReference type="Pfam" id="PF00430">
    <property type="entry name" value="ATP-synt_B"/>
    <property type="match status" value="1"/>
</dbReference>
<dbReference type="HAMAP" id="MF_01398">
    <property type="entry name" value="ATP_synth_b_bprime"/>
    <property type="match status" value="1"/>
</dbReference>
<keyword evidence="5 15" id="KW-0812">Transmembrane</keyword>
<dbReference type="FunCoup" id="A0A5Q0BLC8">
    <property type="interactions" value="208"/>
</dbReference>
<comment type="subunit">
    <text evidence="15">F-type ATPases have 2 components, F(1) - the catalytic core - and F(0) - the membrane proton channel. F(1) has five subunits: alpha(3), beta(3), gamma(1), delta(1), epsilon(1). F(0) has three main subunits: a(1), b(2) and c(10-14). The alpha and beta chains form an alternating ring which encloses part of the gamma chain. F(1) is attached to F(0) by a central stalk formed by the gamma and epsilon chains, while a peripheral stalk is formed by the delta and b chains.</text>
</comment>
<comment type="subunit">
    <text evidence="13">F-type ATPases have 2 components, F(1) - the catalytic core - and F(0) - the membrane proton channel. F(1) has five subunits: alpha(3), beta(3), gamma(1), delta(1), epsilon(1). F(0) has four main subunits: a(1), b(2) and c(10-14). The alpha and beta chains form an alternating ring which encloses part of the gamma chain. F(1) is attached to F(0) by a central stalk formed by the gamma and epsilon chains, while a peripheral stalk is formed by the delta and b chains.</text>
</comment>
<dbReference type="GO" id="GO:0045259">
    <property type="term" value="C:proton-transporting ATP synthase complex"/>
    <property type="evidence" value="ECO:0007669"/>
    <property type="project" value="UniProtKB-KW"/>
</dbReference>
<dbReference type="GO" id="GO:0012505">
    <property type="term" value="C:endomembrane system"/>
    <property type="evidence" value="ECO:0007669"/>
    <property type="project" value="UniProtKB-SubCell"/>
</dbReference>
<dbReference type="GO" id="GO:0005886">
    <property type="term" value="C:plasma membrane"/>
    <property type="evidence" value="ECO:0007669"/>
    <property type="project" value="UniProtKB-SubCell"/>
</dbReference>
<evidence type="ECO:0000313" key="18">
    <source>
        <dbReference type="Proteomes" id="UP000325755"/>
    </source>
</evidence>
<evidence type="ECO:0000256" key="15">
    <source>
        <dbReference type="HAMAP-Rule" id="MF_01398"/>
    </source>
</evidence>
<evidence type="ECO:0000256" key="5">
    <source>
        <dbReference type="ARBA" id="ARBA00022692"/>
    </source>
</evidence>
<evidence type="ECO:0000313" key="17">
    <source>
        <dbReference type="EMBL" id="QFY44590.1"/>
    </source>
</evidence>
<evidence type="ECO:0000256" key="8">
    <source>
        <dbReference type="ARBA" id="ARBA00023065"/>
    </source>
</evidence>
<dbReference type="NCBIfam" id="TIGR01144">
    <property type="entry name" value="ATP_synt_b"/>
    <property type="match status" value="1"/>
</dbReference>
<evidence type="ECO:0000256" key="3">
    <source>
        <dbReference type="ARBA" id="ARBA00022475"/>
    </source>
</evidence>
<dbReference type="PANTHER" id="PTHR33445:SF1">
    <property type="entry name" value="ATP SYNTHASE SUBUNIT B"/>
    <property type="match status" value="1"/>
</dbReference>
<dbReference type="InterPro" id="IPR002146">
    <property type="entry name" value="ATP_synth_b/b'su_bac/chlpt"/>
</dbReference>